<dbReference type="Gene3D" id="1.10.287.210">
    <property type="match status" value="1"/>
</dbReference>
<feature type="non-terminal residue" evidence="2">
    <location>
        <position position="1"/>
    </location>
</feature>
<sequence length="93" mass="10396">FHSVIRALIPSLGVIELERAVVNISAVIKHIEWQTSDAILALQEEIHDLSCVVLQNRMALNFLLATHRGMCAVINTSCCFYVNQSGKIKDFVE</sequence>
<evidence type="ECO:0000256" key="1">
    <source>
        <dbReference type="ARBA" id="ARBA00023157"/>
    </source>
</evidence>
<comment type="caution">
    <text evidence="2">The sequence shown here is derived from an EMBL/GenBank/DDBJ whole genome shotgun (WGS) entry which is preliminary data.</text>
</comment>
<evidence type="ECO:0000313" key="2">
    <source>
        <dbReference type="EMBL" id="NXH07949.1"/>
    </source>
</evidence>
<gene>
    <name evidence="2" type="primary">Ervv2_4</name>
    <name evidence="2" type="ORF">LOXLEU_R15442</name>
</gene>
<evidence type="ECO:0000313" key="3">
    <source>
        <dbReference type="Proteomes" id="UP000573793"/>
    </source>
</evidence>
<dbReference type="InterPro" id="IPR018154">
    <property type="entry name" value="TLV/ENV_coat_polyprotein"/>
</dbReference>
<reference evidence="2 3" key="1">
    <citation type="submission" date="2019-09" db="EMBL/GenBank/DDBJ databases">
        <title>Bird 10,000 Genomes (B10K) Project - Family phase.</title>
        <authorList>
            <person name="Zhang G."/>
        </authorList>
    </citation>
    <scope>NUCLEOTIDE SEQUENCE [LARGE SCALE GENOMIC DNA]</scope>
    <source>
        <strain evidence="2">B10K-DU-001-19</strain>
        <tissue evidence="2">Muscle</tissue>
    </source>
</reference>
<dbReference type="SUPFAM" id="SSF58069">
    <property type="entry name" value="Virus ectodomain"/>
    <property type="match status" value="1"/>
</dbReference>
<organism evidence="2 3">
    <name type="scientific">Loxia leucoptera</name>
    <name type="common">White-winged crossbill</name>
    <dbReference type="NCBI Taxonomy" id="96539"/>
    <lineage>
        <taxon>Eukaryota</taxon>
        <taxon>Metazoa</taxon>
        <taxon>Chordata</taxon>
        <taxon>Craniata</taxon>
        <taxon>Vertebrata</taxon>
        <taxon>Euteleostomi</taxon>
        <taxon>Archelosauria</taxon>
        <taxon>Archosauria</taxon>
        <taxon>Dinosauria</taxon>
        <taxon>Saurischia</taxon>
        <taxon>Theropoda</taxon>
        <taxon>Coelurosauria</taxon>
        <taxon>Aves</taxon>
        <taxon>Neognathae</taxon>
        <taxon>Neoaves</taxon>
        <taxon>Telluraves</taxon>
        <taxon>Australaves</taxon>
        <taxon>Passeriformes</taxon>
        <taxon>Passeroidea</taxon>
        <taxon>Fringillidae</taxon>
        <taxon>Carduelinae</taxon>
        <taxon>Loxia</taxon>
    </lineage>
</organism>
<proteinExistence type="predicted"/>
<feature type="non-terminal residue" evidence="2">
    <location>
        <position position="93"/>
    </location>
</feature>
<keyword evidence="3" id="KW-1185">Reference proteome</keyword>
<dbReference type="Proteomes" id="UP000573793">
    <property type="component" value="Unassembled WGS sequence"/>
</dbReference>
<dbReference type="AlphaFoldDB" id="A0A7K9H283"/>
<name>A0A7K9H283_LOXLE</name>
<accession>A0A7K9H283</accession>
<keyword evidence="1" id="KW-1015">Disulfide bond</keyword>
<dbReference type="PANTHER" id="PTHR10424:SF73">
    <property type="entry name" value="ENDOGENOUS RETROVIRUS GROUP FC1 ENV POLYPROTEIN-RELATED"/>
    <property type="match status" value="1"/>
</dbReference>
<dbReference type="PANTHER" id="PTHR10424">
    <property type="entry name" value="VIRAL ENVELOPE PROTEIN"/>
    <property type="match status" value="1"/>
</dbReference>
<dbReference type="Pfam" id="PF00429">
    <property type="entry name" value="TLV_coat"/>
    <property type="match status" value="1"/>
</dbReference>
<protein>
    <submittedName>
        <fullName evidence="2">ERVV2 protein</fullName>
    </submittedName>
</protein>
<dbReference type="EMBL" id="VWZM01016111">
    <property type="protein sequence ID" value="NXH07949.1"/>
    <property type="molecule type" value="Genomic_DNA"/>
</dbReference>